<sequence>MEQSTLIRRGIGLRGVDPDKVPGTVKLIENHGQEVHEWKLPYRPGRHARILANGNLAYNGVHPDAPRLFPLWRKYRGGLMQQIILMGRLFLNIILTVVEGVEVEKGSSILGGISGAEAPNEQVYADCIKHVSVLGELLWSWKAIGHLDPKQFKLQPHYPREHWLLVNSVYPLKDRNILASLRSISAVVTISCELDDGSILTFDNGTFRHHESATYSRVIQVSREDKSVAAFGRIFEVTEKKDLVWEYINPDFADYSGLDANEIESYFDYPANALLRAYKHTPEQIPWPHPN</sequence>
<dbReference type="AlphaFoldDB" id="A0A6A5W7S2"/>
<organism evidence="1 2">
    <name type="scientific">Amniculicola lignicola CBS 123094</name>
    <dbReference type="NCBI Taxonomy" id="1392246"/>
    <lineage>
        <taxon>Eukaryota</taxon>
        <taxon>Fungi</taxon>
        <taxon>Dikarya</taxon>
        <taxon>Ascomycota</taxon>
        <taxon>Pezizomycotina</taxon>
        <taxon>Dothideomycetes</taxon>
        <taxon>Pleosporomycetidae</taxon>
        <taxon>Pleosporales</taxon>
        <taxon>Amniculicolaceae</taxon>
        <taxon>Amniculicola</taxon>
    </lineage>
</organism>
<dbReference type="Proteomes" id="UP000799779">
    <property type="component" value="Unassembled WGS sequence"/>
</dbReference>
<reference evidence="1" key="1">
    <citation type="journal article" date="2020" name="Stud. Mycol.">
        <title>101 Dothideomycetes genomes: a test case for predicting lifestyles and emergence of pathogens.</title>
        <authorList>
            <person name="Haridas S."/>
            <person name="Albert R."/>
            <person name="Binder M."/>
            <person name="Bloem J."/>
            <person name="Labutti K."/>
            <person name="Salamov A."/>
            <person name="Andreopoulos B."/>
            <person name="Baker S."/>
            <person name="Barry K."/>
            <person name="Bills G."/>
            <person name="Bluhm B."/>
            <person name="Cannon C."/>
            <person name="Castanera R."/>
            <person name="Culley D."/>
            <person name="Daum C."/>
            <person name="Ezra D."/>
            <person name="Gonzalez J."/>
            <person name="Henrissat B."/>
            <person name="Kuo A."/>
            <person name="Liang C."/>
            <person name="Lipzen A."/>
            <person name="Lutzoni F."/>
            <person name="Magnuson J."/>
            <person name="Mondo S."/>
            <person name="Nolan M."/>
            <person name="Ohm R."/>
            <person name="Pangilinan J."/>
            <person name="Park H.-J."/>
            <person name="Ramirez L."/>
            <person name="Alfaro M."/>
            <person name="Sun H."/>
            <person name="Tritt A."/>
            <person name="Yoshinaga Y."/>
            <person name="Zwiers L.-H."/>
            <person name="Turgeon B."/>
            <person name="Goodwin S."/>
            <person name="Spatafora J."/>
            <person name="Crous P."/>
            <person name="Grigoriev I."/>
        </authorList>
    </citation>
    <scope>NUCLEOTIDE SEQUENCE</scope>
    <source>
        <strain evidence="1">CBS 123094</strain>
    </source>
</reference>
<dbReference type="OrthoDB" id="202289at2759"/>
<accession>A0A6A5W7S2</accession>
<dbReference type="PANTHER" id="PTHR35340">
    <property type="entry name" value="PQQ ENZYME REPEAT PROTEIN-RELATED"/>
    <property type="match status" value="1"/>
</dbReference>
<evidence type="ECO:0000313" key="2">
    <source>
        <dbReference type="Proteomes" id="UP000799779"/>
    </source>
</evidence>
<name>A0A6A5W7S2_9PLEO</name>
<protein>
    <submittedName>
        <fullName evidence="1">Uncharacterized protein</fullName>
    </submittedName>
</protein>
<proteinExistence type="predicted"/>
<dbReference type="EMBL" id="ML977620">
    <property type="protein sequence ID" value="KAF1996809.1"/>
    <property type="molecule type" value="Genomic_DNA"/>
</dbReference>
<keyword evidence="2" id="KW-1185">Reference proteome</keyword>
<dbReference type="InterPro" id="IPR053143">
    <property type="entry name" value="Arylsulfate_ST"/>
</dbReference>
<dbReference type="PANTHER" id="PTHR35340:SF5">
    <property type="entry name" value="ASST-DOMAIN-CONTAINING PROTEIN"/>
    <property type="match status" value="1"/>
</dbReference>
<evidence type="ECO:0000313" key="1">
    <source>
        <dbReference type="EMBL" id="KAF1996809.1"/>
    </source>
</evidence>
<gene>
    <name evidence="1" type="ORF">P154DRAFT_547692</name>
</gene>